<feature type="signal peptide" evidence="3">
    <location>
        <begin position="1"/>
        <end position="22"/>
    </location>
</feature>
<dbReference type="GO" id="GO:0016787">
    <property type="term" value="F:hydrolase activity"/>
    <property type="evidence" value="ECO:0007669"/>
    <property type="project" value="UniProtKB-KW"/>
</dbReference>
<evidence type="ECO:0000313" key="6">
    <source>
        <dbReference type="Proteomes" id="UP001149074"/>
    </source>
</evidence>
<dbReference type="GeneID" id="81361492"/>
<reference evidence="5" key="1">
    <citation type="submission" date="2022-11" db="EMBL/GenBank/DDBJ databases">
        <authorList>
            <person name="Petersen C."/>
        </authorList>
    </citation>
    <scope>NUCLEOTIDE SEQUENCE</scope>
    <source>
        <strain evidence="5">IBT 30761</strain>
    </source>
</reference>
<dbReference type="EMBL" id="JAPQKI010000010">
    <property type="protein sequence ID" value="KAJ5085251.1"/>
    <property type="molecule type" value="Genomic_DNA"/>
</dbReference>
<dbReference type="RefSeq" id="XP_056469929.1">
    <property type="nucleotide sequence ID" value="XM_056622513.1"/>
</dbReference>
<dbReference type="SUPFAM" id="SSF53474">
    <property type="entry name" value="alpha/beta-Hydrolases"/>
    <property type="match status" value="1"/>
</dbReference>
<gene>
    <name evidence="5" type="ORF">N7532_010022</name>
</gene>
<dbReference type="PROSITE" id="PS51257">
    <property type="entry name" value="PROKAR_LIPOPROTEIN"/>
    <property type="match status" value="1"/>
</dbReference>
<accession>A0A9W9ENW1</accession>
<keyword evidence="6" id="KW-1185">Reference proteome</keyword>
<keyword evidence="2 3" id="KW-0378">Hydrolase</keyword>
<dbReference type="EC" id="3.1.1.-" evidence="3"/>
<organism evidence="5 6">
    <name type="scientific">Penicillium argentinense</name>
    <dbReference type="NCBI Taxonomy" id="1131581"/>
    <lineage>
        <taxon>Eukaryota</taxon>
        <taxon>Fungi</taxon>
        <taxon>Dikarya</taxon>
        <taxon>Ascomycota</taxon>
        <taxon>Pezizomycotina</taxon>
        <taxon>Eurotiomycetes</taxon>
        <taxon>Eurotiomycetidae</taxon>
        <taxon>Eurotiales</taxon>
        <taxon>Aspergillaceae</taxon>
        <taxon>Penicillium</taxon>
    </lineage>
</organism>
<dbReference type="Gene3D" id="3.40.50.1820">
    <property type="entry name" value="alpha/beta hydrolase"/>
    <property type="match status" value="2"/>
</dbReference>
<comment type="caution">
    <text evidence="5">The sequence shown here is derived from an EMBL/GenBank/DDBJ whole genome shotgun (WGS) entry which is preliminary data.</text>
</comment>
<evidence type="ECO:0000259" key="4">
    <source>
        <dbReference type="Pfam" id="PF00135"/>
    </source>
</evidence>
<dbReference type="AlphaFoldDB" id="A0A9W9ENW1"/>
<dbReference type="PANTHER" id="PTHR11559">
    <property type="entry name" value="CARBOXYLESTERASE"/>
    <property type="match status" value="1"/>
</dbReference>
<dbReference type="GO" id="GO:0072330">
    <property type="term" value="P:monocarboxylic acid biosynthetic process"/>
    <property type="evidence" value="ECO:0007669"/>
    <property type="project" value="UniProtKB-ARBA"/>
</dbReference>
<name>A0A9W9ENW1_9EURO</name>
<reference evidence="5" key="2">
    <citation type="journal article" date="2023" name="IMA Fungus">
        <title>Comparative genomic study of the Penicillium genus elucidates a diverse pangenome and 15 lateral gene transfer events.</title>
        <authorList>
            <person name="Petersen C."/>
            <person name="Sorensen T."/>
            <person name="Nielsen M.R."/>
            <person name="Sondergaard T.E."/>
            <person name="Sorensen J.L."/>
            <person name="Fitzpatrick D.A."/>
            <person name="Frisvad J.C."/>
            <person name="Nielsen K.L."/>
        </authorList>
    </citation>
    <scope>NUCLEOTIDE SEQUENCE</scope>
    <source>
        <strain evidence="5">IBT 30761</strain>
    </source>
</reference>
<dbReference type="Pfam" id="PF00135">
    <property type="entry name" value="COesterase"/>
    <property type="match status" value="1"/>
</dbReference>
<sequence>MQFWKPIGSIAFLASCLPAVWAGQVGATVKTTSGRIQGHVAERKPAVSEYLGIPYAAAPIGDLRFAAPVSYRSNGSTIHAHSYSVDCPANSAQPPDYPGFTPQAKRIMREFTTGNEQGEDCLYMNIWTRPTVKPKPVLMFIHGGRFTIGGAHSPYYDGQGLANDQDVVVVTFNYRLNIFGFSGAPGLPQNIGLLDQRMAVEWVHRNIAAFGGDPERITIFGQSAGGASVDYYAYAWKEKPLVAGLISHSGTALSFVPNTPSQTANYFYTVSKTLGCGDSRTEPHKVIECIRGKSWKEVVKATAKVSFAPSPALPQPVFHPTVDNVTVFNDYPSRSRKGEFASIPYLATSNNYEPGFYRISAFANNISLTDTEWDRFNLAGFTCASKYAVDGRLAYAVPAWQSRYFGDWDSQYLYDGSGAYHGSDIPMLFGSGEEVTGIPNSELQEKYSNYMGATWVAFASDPRRGLEKQGWPAFDASKPKRTIVGLGFKNGTLAKFLDPADVEKECAALHGSSLPGKGGF</sequence>
<comment type="similarity">
    <text evidence="1 3">Belongs to the type-B carboxylesterase/lipase family.</text>
</comment>
<protein>
    <recommendedName>
        <fullName evidence="3">Carboxylic ester hydrolase</fullName>
        <ecNumber evidence="3">3.1.1.-</ecNumber>
    </recommendedName>
</protein>
<dbReference type="InterPro" id="IPR019826">
    <property type="entry name" value="Carboxylesterase_B_AS"/>
</dbReference>
<feature type="chain" id="PRO_5041021345" description="Carboxylic ester hydrolase" evidence="3">
    <location>
        <begin position="23"/>
        <end position="520"/>
    </location>
</feature>
<proteinExistence type="inferred from homology"/>
<evidence type="ECO:0000256" key="1">
    <source>
        <dbReference type="ARBA" id="ARBA00005964"/>
    </source>
</evidence>
<dbReference type="InterPro" id="IPR002018">
    <property type="entry name" value="CarbesteraseB"/>
</dbReference>
<dbReference type="GO" id="GO:0017000">
    <property type="term" value="P:antibiotic biosynthetic process"/>
    <property type="evidence" value="ECO:0007669"/>
    <property type="project" value="UniProtKB-ARBA"/>
</dbReference>
<evidence type="ECO:0000256" key="2">
    <source>
        <dbReference type="ARBA" id="ARBA00022801"/>
    </source>
</evidence>
<evidence type="ECO:0000256" key="3">
    <source>
        <dbReference type="RuleBase" id="RU361235"/>
    </source>
</evidence>
<dbReference type="InterPro" id="IPR029058">
    <property type="entry name" value="AB_hydrolase_fold"/>
</dbReference>
<dbReference type="OrthoDB" id="408631at2759"/>
<dbReference type="PROSITE" id="PS00122">
    <property type="entry name" value="CARBOXYLESTERASE_B_1"/>
    <property type="match status" value="1"/>
</dbReference>
<dbReference type="InterPro" id="IPR050309">
    <property type="entry name" value="Type-B_Carboxylest/Lipase"/>
</dbReference>
<dbReference type="Proteomes" id="UP001149074">
    <property type="component" value="Unassembled WGS sequence"/>
</dbReference>
<evidence type="ECO:0000313" key="5">
    <source>
        <dbReference type="EMBL" id="KAJ5085251.1"/>
    </source>
</evidence>
<keyword evidence="3" id="KW-0732">Signal</keyword>
<feature type="domain" description="Carboxylesterase type B" evidence="4">
    <location>
        <begin position="28"/>
        <end position="369"/>
    </location>
</feature>